<feature type="compositionally biased region" description="Low complexity" evidence="1">
    <location>
        <begin position="222"/>
        <end position="239"/>
    </location>
</feature>
<keyword evidence="3" id="KW-1185">Reference proteome</keyword>
<dbReference type="InterPro" id="IPR059179">
    <property type="entry name" value="MLKL-like_MCAfunc"/>
</dbReference>
<reference evidence="2 3" key="1">
    <citation type="submission" date="2024-05" db="EMBL/GenBank/DDBJ databases">
        <title>A draft genome resource for the thread blight pathogen Marasmius tenuissimus strain MS-2.</title>
        <authorList>
            <person name="Yulfo-Soto G.E."/>
            <person name="Baruah I.K."/>
            <person name="Amoako-Attah I."/>
            <person name="Bukari Y."/>
            <person name="Meinhardt L.W."/>
            <person name="Bailey B.A."/>
            <person name="Cohen S.P."/>
        </authorList>
    </citation>
    <scope>NUCLEOTIDE SEQUENCE [LARGE SCALE GENOMIC DNA]</scope>
    <source>
        <strain evidence="2 3">MS-2</strain>
    </source>
</reference>
<evidence type="ECO:0000256" key="1">
    <source>
        <dbReference type="SAM" id="MobiDB-lite"/>
    </source>
</evidence>
<comment type="caution">
    <text evidence="2">The sequence shown here is derived from an EMBL/GenBank/DDBJ whole genome shotgun (WGS) entry which is preliminary data.</text>
</comment>
<dbReference type="CDD" id="cd21037">
    <property type="entry name" value="MLKL_NTD"/>
    <property type="match status" value="1"/>
</dbReference>
<gene>
    <name evidence="2" type="ORF">AAF712_000380</name>
</gene>
<feature type="region of interest" description="Disordered" evidence="1">
    <location>
        <begin position="146"/>
        <end position="249"/>
    </location>
</feature>
<sequence>MADGLSLLTTVITLGWKLQDAVEKIKGNKEAHRALVHRINASLKSLDGEYNKVSVKKHPSLVKSIKKLKSDLEYGLDCCYKPTARAGLSCMRSWFHTDSIEAALKVIERQISACFQEFTALSTLRIERRLGQHNVEVNHKLDELLLRAPQKPRGKSPTISTSPSHRVLHKVHKPVSSVAKSDKSDLSTRSSISVPKSHSSDRLHTSQRIANVHVILPPRQLSTSSASTTSTRGTDSASSQPSVLSPQTQADNLDSEYRRLRALNFPSAAVTAARKAIAFRRIVCSKDRSAANVADLARSLTYVGRGLRDLYGLDSRLGRAERHQEEIFTVLTECVRLYKEAFRADNAFRLDLAMALYNLSIRHVESWTKKRAPQSVCDARRGGVTVGDLKAMNGDANLAGALEAANESVHHFQILENEEPELYGTELANALLNLSYILTDLGRNVGALRTARRAVSLCYQYVESLDQHSGMRSVSEQNEERSKRTHMLHKTLMRVSWCLEYLGRKEESGEAELEAHTVLKKQSPLLGTS</sequence>
<proteinExistence type="predicted"/>
<evidence type="ECO:0000313" key="2">
    <source>
        <dbReference type="EMBL" id="KAL0072617.1"/>
    </source>
</evidence>
<evidence type="ECO:0000313" key="3">
    <source>
        <dbReference type="Proteomes" id="UP001437256"/>
    </source>
</evidence>
<dbReference type="EMBL" id="JBBXMP010000001">
    <property type="protein sequence ID" value="KAL0072617.1"/>
    <property type="molecule type" value="Genomic_DNA"/>
</dbReference>
<dbReference type="Proteomes" id="UP001437256">
    <property type="component" value="Unassembled WGS sequence"/>
</dbReference>
<dbReference type="Gene3D" id="1.20.930.20">
    <property type="entry name" value="Adaptor protein Cbl, N-terminal domain"/>
    <property type="match status" value="1"/>
</dbReference>
<accession>A0ABR3AFB4</accession>
<dbReference type="InterPro" id="IPR011990">
    <property type="entry name" value="TPR-like_helical_dom_sf"/>
</dbReference>
<dbReference type="InterPro" id="IPR036537">
    <property type="entry name" value="Adaptor_Cbl_N_dom_sf"/>
</dbReference>
<protein>
    <submittedName>
        <fullName evidence="2">Uncharacterized protein</fullName>
    </submittedName>
</protein>
<name>A0ABR3AFB4_9AGAR</name>
<feature type="compositionally biased region" description="Polar residues" evidence="1">
    <location>
        <begin position="240"/>
        <end position="249"/>
    </location>
</feature>
<dbReference type="Gene3D" id="1.25.40.10">
    <property type="entry name" value="Tetratricopeptide repeat domain"/>
    <property type="match status" value="1"/>
</dbReference>
<feature type="compositionally biased region" description="Polar residues" evidence="1">
    <location>
        <begin position="187"/>
        <end position="197"/>
    </location>
</feature>
<organism evidence="2 3">
    <name type="scientific">Marasmius tenuissimus</name>
    <dbReference type="NCBI Taxonomy" id="585030"/>
    <lineage>
        <taxon>Eukaryota</taxon>
        <taxon>Fungi</taxon>
        <taxon>Dikarya</taxon>
        <taxon>Basidiomycota</taxon>
        <taxon>Agaricomycotina</taxon>
        <taxon>Agaricomycetes</taxon>
        <taxon>Agaricomycetidae</taxon>
        <taxon>Agaricales</taxon>
        <taxon>Marasmiineae</taxon>
        <taxon>Marasmiaceae</taxon>
        <taxon>Marasmius</taxon>
    </lineage>
</organism>